<keyword evidence="3" id="KW-1185">Reference proteome</keyword>
<proteinExistence type="predicted"/>
<dbReference type="Proteomes" id="UP000681722">
    <property type="component" value="Unassembled WGS sequence"/>
</dbReference>
<evidence type="ECO:0000313" key="3">
    <source>
        <dbReference type="Proteomes" id="UP000663829"/>
    </source>
</evidence>
<sequence length="133" mass="14991">MSGRSSGGRSNVGRSNVGVAQLSVAQMSGRSSVGAQMSTLKCRALKRRLIGLLPSIWLDDSSQENSLDSLRIQTLFREINNDNYLFFDRSDKFLFEIEKLTMKHIKLLVVMSESLVKEVLPKINKDITIIMDR</sequence>
<dbReference type="Proteomes" id="UP000663829">
    <property type="component" value="Unassembled WGS sequence"/>
</dbReference>
<gene>
    <name evidence="1" type="ORF">GPM918_LOCUS40728</name>
    <name evidence="2" type="ORF">SRO942_LOCUS41706</name>
</gene>
<comment type="caution">
    <text evidence="1">The sequence shown here is derived from an EMBL/GenBank/DDBJ whole genome shotgun (WGS) entry which is preliminary data.</text>
</comment>
<name>A0A815YWV3_9BILA</name>
<dbReference type="EMBL" id="CAJNOQ010030667">
    <property type="protein sequence ID" value="CAF1575978.1"/>
    <property type="molecule type" value="Genomic_DNA"/>
</dbReference>
<accession>A0A815YWV3</accession>
<protein>
    <submittedName>
        <fullName evidence="1">Uncharacterized protein</fullName>
    </submittedName>
</protein>
<reference evidence="1" key="1">
    <citation type="submission" date="2021-02" db="EMBL/GenBank/DDBJ databases">
        <authorList>
            <person name="Nowell W R."/>
        </authorList>
    </citation>
    <scope>NUCLEOTIDE SEQUENCE</scope>
</reference>
<dbReference type="EMBL" id="CAJOBC010096556">
    <property type="protein sequence ID" value="CAF4441039.1"/>
    <property type="molecule type" value="Genomic_DNA"/>
</dbReference>
<evidence type="ECO:0000313" key="2">
    <source>
        <dbReference type="EMBL" id="CAF4441039.1"/>
    </source>
</evidence>
<evidence type="ECO:0000313" key="1">
    <source>
        <dbReference type="EMBL" id="CAF1575978.1"/>
    </source>
</evidence>
<organism evidence="1 3">
    <name type="scientific">Didymodactylos carnosus</name>
    <dbReference type="NCBI Taxonomy" id="1234261"/>
    <lineage>
        <taxon>Eukaryota</taxon>
        <taxon>Metazoa</taxon>
        <taxon>Spiralia</taxon>
        <taxon>Gnathifera</taxon>
        <taxon>Rotifera</taxon>
        <taxon>Eurotatoria</taxon>
        <taxon>Bdelloidea</taxon>
        <taxon>Philodinida</taxon>
        <taxon>Philodinidae</taxon>
        <taxon>Didymodactylos</taxon>
    </lineage>
</organism>
<dbReference type="AlphaFoldDB" id="A0A815YWV3"/>